<feature type="region of interest" description="Disordered" evidence="1">
    <location>
        <begin position="214"/>
        <end position="235"/>
    </location>
</feature>
<comment type="caution">
    <text evidence="2">The sequence shown here is derived from an EMBL/GenBank/DDBJ whole genome shotgun (WGS) entry which is preliminary data.</text>
</comment>
<gene>
    <name evidence="2" type="ORF">PAPOLLO_LOCUS15929</name>
</gene>
<dbReference type="Proteomes" id="UP000691718">
    <property type="component" value="Unassembled WGS sequence"/>
</dbReference>
<name>A0A8S3XBU3_PARAO</name>
<protein>
    <submittedName>
        <fullName evidence="2">(apollo) hypothetical protein</fullName>
    </submittedName>
</protein>
<feature type="compositionally biased region" description="Basic and acidic residues" evidence="1">
    <location>
        <begin position="222"/>
        <end position="235"/>
    </location>
</feature>
<dbReference type="OrthoDB" id="6924888at2759"/>
<proteinExistence type="predicted"/>
<dbReference type="EMBL" id="CAJQZP010001045">
    <property type="protein sequence ID" value="CAG5013383.1"/>
    <property type="molecule type" value="Genomic_DNA"/>
</dbReference>
<sequence length="772" mass="89733">MGEPGEIHYPKAVDPFFRRTNESVCTRCDVSSCLPMGDAKCDYYREVDAILQEENQNTTDDNPALRTKVDELLFDLTSQESVSTSECVPYISSYSNCNKVKRDSYIRKKRSAYSTVMSDININEDKLTSEEITFLINAVNDSSGSNDDKNDTHILDKVTESTGKQGTSTTEKNESQNDFDLDFDDLFFTNNSISNGKYPKLNLPMLKNHTEDILDPDYMDMPEDRKSNDTTKTDEETFRKEADILVETSENSKNAKTKLFFYTNLNKKEVNLEINTKESVPGIGDANDIDETRSVRVLKREIVKEPITIQMDALVNNSKNGKLLLDFKENVFDPLTFIIKSKQHEIRELKHMRNNLVNYFTFSKKDTFSNLNHSILENETKSYLTLYKLKLLPYLQNDIVEIKNSSIILDHYVSKLKNDIYEVIKDIVGIQQNVNYKELPEDLNVLIKAMKYYVHYQGKLHIGEKIKKIKERNEINYGKSFSINTNKNNLKTPTSRVQQILYNIDKDMPESNALNTLAYYAKKIIRRIIKKNYQGKFIYTGRRDFVSQNNITNNLENIGIKWYNLTRAVASSPMSDRLYNLKLLHLELLKDIHKLDDTLAIVDLAQSRRIIIDKLMSEKLTSRIKEDIEIITNKVQQIIKSQNKKIHRHSKTINNAKTETKNKMGSFLQQVKNIFKKSKIDIKNIFKKKKISKLHVDNPTPKDLSQYNKKEINWQNNVNTNSIRKKRSTLEVNNVLKRIKNILPNYLRKKFRNVKNSRKSVKSSIKSRDLNR</sequence>
<accession>A0A8S3XBU3</accession>
<evidence type="ECO:0000313" key="2">
    <source>
        <dbReference type="EMBL" id="CAG5013383.1"/>
    </source>
</evidence>
<dbReference type="AlphaFoldDB" id="A0A8S3XBU3"/>
<evidence type="ECO:0000256" key="1">
    <source>
        <dbReference type="SAM" id="MobiDB-lite"/>
    </source>
</evidence>
<evidence type="ECO:0000313" key="3">
    <source>
        <dbReference type="Proteomes" id="UP000691718"/>
    </source>
</evidence>
<organism evidence="2 3">
    <name type="scientific">Parnassius apollo</name>
    <name type="common">Apollo butterfly</name>
    <name type="synonym">Papilio apollo</name>
    <dbReference type="NCBI Taxonomy" id="110799"/>
    <lineage>
        <taxon>Eukaryota</taxon>
        <taxon>Metazoa</taxon>
        <taxon>Ecdysozoa</taxon>
        <taxon>Arthropoda</taxon>
        <taxon>Hexapoda</taxon>
        <taxon>Insecta</taxon>
        <taxon>Pterygota</taxon>
        <taxon>Neoptera</taxon>
        <taxon>Endopterygota</taxon>
        <taxon>Lepidoptera</taxon>
        <taxon>Glossata</taxon>
        <taxon>Ditrysia</taxon>
        <taxon>Papilionoidea</taxon>
        <taxon>Papilionidae</taxon>
        <taxon>Parnassiinae</taxon>
        <taxon>Parnassini</taxon>
        <taxon>Parnassius</taxon>
        <taxon>Parnassius</taxon>
    </lineage>
</organism>
<keyword evidence="3" id="KW-1185">Reference proteome</keyword>
<reference evidence="2" key="1">
    <citation type="submission" date="2021-04" db="EMBL/GenBank/DDBJ databases">
        <authorList>
            <person name="Tunstrom K."/>
        </authorList>
    </citation>
    <scope>NUCLEOTIDE SEQUENCE</scope>
</reference>